<organism evidence="2">
    <name type="scientific">Ornithinibacillus sp. 4-3</name>
    <dbReference type="NCBI Taxonomy" id="3231488"/>
    <lineage>
        <taxon>Bacteria</taxon>
        <taxon>Bacillati</taxon>
        <taxon>Bacillota</taxon>
        <taxon>Bacilli</taxon>
        <taxon>Bacillales</taxon>
        <taxon>Bacillaceae</taxon>
        <taxon>Ornithinibacillus</taxon>
    </lineage>
</organism>
<feature type="domain" description="YkoP-like" evidence="1">
    <location>
        <begin position="7"/>
        <end position="184"/>
    </location>
</feature>
<dbReference type="AlphaFoldDB" id="A0AB39HNM0"/>
<dbReference type="EMBL" id="CP162599">
    <property type="protein sequence ID" value="XDK32242.1"/>
    <property type="molecule type" value="Genomic_DNA"/>
</dbReference>
<proteinExistence type="predicted"/>
<accession>A0AB39HNM0</accession>
<name>A0AB39HNM0_9BACI</name>
<sequence>MNLNIRRNCLFFWNLIDTLYFRFTRLNYVEDRDGKRTIMRVRLTKYKGRTLTLEDGTIIHKNDLLLKIHLHNAELLKQFQVYNNDIRRAMIIYKKVKDILPYLVQYLETTGYNDRVKGMIGITSLYKGCRKLGFEVYSIQNPYYKWFKQLALFSIHFISSSTLSKSMPEPRYLLMSKDTLYQKYFTS</sequence>
<reference evidence="2" key="1">
    <citation type="submission" date="2024-07" db="EMBL/GenBank/DDBJ databases">
        <title>Halotolerant mesophilic bacterium Ornithinibacillus sp. 4-3, sp. nov., isolated from soil.</title>
        <authorList>
            <person name="Sidarenka A.V."/>
            <person name="Guliayeva D.E."/>
            <person name="Leanovich S.I."/>
            <person name="Hileuskaya K.S."/>
            <person name="Akhremchuk A.E."/>
            <person name="Sikolenko M.A."/>
            <person name="Valentovich L.N."/>
        </authorList>
    </citation>
    <scope>NUCLEOTIDE SEQUENCE</scope>
    <source>
        <strain evidence="2">4-3</strain>
    </source>
</reference>
<dbReference type="Pfam" id="PF22790">
    <property type="entry name" value="YkoP"/>
    <property type="match status" value="1"/>
</dbReference>
<gene>
    <name evidence="2" type="ORF">AB4Y30_14655</name>
</gene>
<evidence type="ECO:0000313" key="2">
    <source>
        <dbReference type="EMBL" id="XDK32242.1"/>
    </source>
</evidence>
<evidence type="ECO:0000259" key="1">
    <source>
        <dbReference type="Pfam" id="PF22790"/>
    </source>
</evidence>
<protein>
    <recommendedName>
        <fullName evidence="1">YkoP-like domain-containing protein</fullName>
    </recommendedName>
</protein>
<dbReference type="InterPro" id="IPR054467">
    <property type="entry name" value="YkoP-like_dom"/>
</dbReference>
<dbReference type="RefSeq" id="WP_368652963.1">
    <property type="nucleotide sequence ID" value="NZ_CP162599.1"/>
</dbReference>